<dbReference type="STRING" id="2041.AERYTH_08655"/>
<accession>A0A0U3T265</accession>
<gene>
    <name evidence="2" type="ORF">AERYTH_08655</name>
</gene>
<dbReference type="AlphaFoldDB" id="A0A0U3T265"/>
<dbReference type="EMBL" id="CP011502">
    <property type="protein sequence ID" value="ALX04760.1"/>
    <property type="molecule type" value="Genomic_DNA"/>
</dbReference>
<name>A0A0U3T265_9ACTN</name>
<protein>
    <recommendedName>
        <fullName evidence="1">Putative T7SS secretion signal domain-containing protein</fullName>
    </recommendedName>
</protein>
<dbReference type="SUPFAM" id="SSF140453">
    <property type="entry name" value="EsxAB dimer-like"/>
    <property type="match status" value="1"/>
</dbReference>
<organism evidence="2 3">
    <name type="scientific">Aeromicrobium erythreum</name>
    <dbReference type="NCBI Taxonomy" id="2041"/>
    <lineage>
        <taxon>Bacteria</taxon>
        <taxon>Bacillati</taxon>
        <taxon>Actinomycetota</taxon>
        <taxon>Actinomycetes</taxon>
        <taxon>Propionibacteriales</taxon>
        <taxon>Nocardioidaceae</taxon>
        <taxon>Aeromicrobium</taxon>
    </lineage>
</organism>
<keyword evidence="3" id="KW-1185">Reference proteome</keyword>
<dbReference type="OrthoDB" id="5194739at2"/>
<dbReference type="KEGG" id="aer:AERYTH_08655"/>
<dbReference type="Gene3D" id="1.10.287.1060">
    <property type="entry name" value="ESAT-6-like"/>
    <property type="match status" value="1"/>
</dbReference>
<evidence type="ECO:0000313" key="2">
    <source>
        <dbReference type="EMBL" id="ALX04760.1"/>
    </source>
</evidence>
<dbReference type="InterPro" id="IPR049082">
    <property type="entry name" value="T7SS_signal"/>
</dbReference>
<dbReference type="RefSeq" id="WP_067857314.1">
    <property type="nucleotide sequence ID" value="NZ_CP011502.1"/>
</dbReference>
<dbReference type="Proteomes" id="UP000067689">
    <property type="component" value="Chromosome"/>
</dbReference>
<sequence length="426" mass="43917">MTLVAGASLGSTDDPTALVVGSVETVESIATRFSDTASDVDARRTALSRVRAASWTGVAADAWETRMDEELTRFTRLVEVLETAATAFTGYAGALRTAQDRAREAIETWDRGEQATETATQAFNRDVDAYNEAIRSGGPLPPHPGTFVDPGQDLRDEAEEILSDARDTLDSAGTDAVRSLGGLPGSRTEGSSSWFGAEGEVSGPTFTWDAFSQAFGDRRTGDYRDGEHSDAGLSFGSASGDAWVYRAQGGWEDYIAGGRATADGEFRFLTADGSAGGSLTPEGLRLNADGTLTLVGASGEFEHAWEYGHYGASAEGSVEASAEGHADVGATGVHVGGEVFAGARIAGDLEGGLFGITARGTAEGWAGAGAGADGVLGYDDGVFRLSGSGGAAWGLGGKLGLDLEVDVPELVESLDSGVTALTELFP</sequence>
<evidence type="ECO:0000313" key="3">
    <source>
        <dbReference type="Proteomes" id="UP000067689"/>
    </source>
</evidence>
<evidence type="ECO:0000259" key="1">
    <source>
        <dbReference type="Pfam" id="PF21725"/>
    </source>
</evidence>
<dbReference type="Pfam" id="PF21725">
    <property type="entry name" value="T7SS_signal"/>
    <property type="match status" value="1"/>
</dbReference>
<dbReference type="InterPro" id="IPR036689">
    <property type="entry name" value="ESAT-6-like_sf"/>
</dbReference>
<feature type="domain" description="Putative T7SS secretion signal" evidence="1">
    <location>
        <begin position="5"/>
        <end position="180"/>
    </location>
</feature>
<proteinExistence type="predicted"/>
<reference evidence="2 3" key="1">
    <citation type="journal article" date="1991" name="Int. J. Syst. Bacteriol.">
        <title>Description of the erythromycin-producing bacterium Arthrobacter sp. strain NRRL B-3381 as Aeromicrobium erythreum gen. nov., sp. nov.</title>
        <authorList>
            <person name="Miller E.S."/>
            <person name="Woese C.R."/>
            <person name="Brenner S."/>
        </authorList>
    </citation>
    <scope>NUCLEOTIDE SEQUENCE [LARGE SCALE GENOMIC DNA]</scope>
    <source>
        <strain evidence="2 3">AR18</strain>
    </source>
</reference>
<dbReference type="PATRIC" id="fig|2041.4.peg.1813"/>